<evidence type="ECO:0000259" key="1">
    <source>
        <dbReference type="PROSITE" id="PS51819"/>
    </source>
</evidence>
<keyword evidence="3" id="KW-1185">Reference proteome</keyword>
<dbReference type="EMBL" id="BAABAU010000003">
    <property type="protein sequence ID" value="GAA4266774.1"/>
    <property type="molecule type" value="Genomic_DNA"/>
</dbReference>
<dbReference type="PROSITE" id="PS51819">
    <property type="entry name" value="VOC"/>
    <property type="match status" value="1"/>
</dbReference>
<evidence type="ECO:0000313" key="2">
    <source>
        <dbReference type="EMBL" id="GAA4266774.1"/>
    </source>
</evidence>
<protein>
    <submittedName>
        <fullName evidence="2">VOC family protein</fullName>
    </submittedName>
</protein>
<reference evidence="3" key="1">
    <citation type="journal article" date="2019" name="Int. J. Syst. Evol. Microbiol.">
        <title>The Global Catalogue of Microorganisms (GCM) 10K type strain sequencing project: providing services to taxonomists for standard genome sequencing and annotation.</title>
        <authorList>
            <consortium name="The Broad Institute Genomics Platform"/>
            <consortium name="The Broad Institute Genome Sequencing Center for Infectious Disease"/>
            <person name="Wu L."/>
            <person name="Ma J."/>
        </authorList>
    </citation>
    <scope>NUCLEOTIDE SEQUENCE [LARGE SCALE GENOMIC DNA]</scope>
    <source>
        <strain evidence="3">JCM 17442</strain>
    </source>
</reference>
<sequence length="132" mass="14135">MPEFSGYAHVAVTVTDHGASLPFYEKVFETAPVGELVTDDFDRKIFPAGEGQVFGVTQYVEKREGRFDPLVAGLDHVSFAVPTAADVARLQNRLADAGIAGDLVEAAYGTVLNIKDPDGNQIEFFAAAKSAE</sequence>
<dbReference type="RefSeq" id="WP_344796454.1">
    <property type="nucleotide sequence ID" value="NZ_BAABAU010000003.1"/>
</dbReference>
<dbReference type="Gene3D" id="3.10.180.10">
    <property type="entry name" value="2,3-Dihydroxybiphenyl 1,2-Dioxygenase, domain 1"/>
    <property type="match status" value="1"/>
</dbReference>
<dbReference type="Proteomes" id="UP001501594">
    <property type="component" value="Unassembled WGS sequence"/>
</dbReference>
<dbReference type="InterPro" id="IPR037523">
    <property type="entry name" value="VOC_core"/>
</dbReference>
<dbReference type="InterPro" id="IPR004360">
    <property type="entry name" value="Glyas_Fos-R_dOase_dom"/>
</dbReference>
<evidence type="ECO:0000313" key="3">
    <source>
        <dbReference type="Proteomes" id="UP001501594"/>
    </source>
</evidence>
<dbReference type="SUPFAM" id="SSF54593">
    <property type="entry name" value="Glyoxalase/Bleomycin resistance protein/Dihydroxybiphenyl dioxygenase"/>
    <property type="match status" value="1"/>
</dbReference>
<organism evidence="2 3">
    <name type="scientific">Frondihabitans peucedani</name>
    <dbReference type="NCBI Taxonomy" id="598626"/>
    <lineage>
        <taxon>Bacteria</taxon>
        <taxon>Bacillati</taxon>
        <taxon>Actinomycetota</taxon>
        <taxon>Actinomycetes</taxon>
        <taxon>Micrococcales</taxon>
        <taxon>Microbacteriaceae</taxon>
        <taxon>Frondihabitans</taxon>
    </lineage>
</organism>
<proteinExistence type="predicted"/>
<dbReference type="InterPro" id="IPR029068">
    <property type="entry name" value="Glyas_Bleomycin-R_OHBP_Dase"/>
</dbReference>
<comment type="caution">
    <text evidence="2">The sequence shown here is derived from an EMBL/GenBank/DDBJ whole genome shotgun (WGS) entry which is preliminary data.</text>
</comment>
<dbReference type="Pfam" id="PF00903">
    <property type="entry name" value="Glyoxalase"/>
    <property type="match status" value="1"/>
</dbReference>
<accession>A0ABP8E426</accession>
<gene>
    <name evidence="2" type="ORF">GCM10022256_23860</name>
</gene>
<feature type="domain" description="VOC" evidence="1">
    <location>
        <begin position="6"/>
        <end position="127"/>
    </location>
</feature>
<name>A0ABP8E426_9MICO</name>